<keyword evidence="3" id="KW-1185">Reference proteome</keyword>
<proteinExistence type="predicted"/>
<keyword evidence="1" id="KW-0732">Signal</keyword>
<protein>
    <submittedName>
        <fullName evidence="2">SIMPL domain-containing protein</fullName>
    </submittedName>
</protein>
<gene>
    <name evidence="2" type="ORF">EPK99_08150</name>
</gene>
<name>A0A3S3S788_9HYPH</name>
<comment type="caution">
    <text evidence="2">The sequence shown here is derived from an EMBL/GenBank/DDBJ whole genome shotgun (WGS) entry which is preliminary data.</text>
</comment>
<reference evidence="2 3" key="1">
    <citation type="submission" date="2019-01" db="EMBL/GenBank/DDBJ databases">
        <title>The draft genome of Rhizobium sp. 24NR.</title>
        <authorList>
            <person name="Liu L."/>
            <person name="Liang L."/>
            <person name="Shi S."/>
            <person name="Xu L."/>
            <person name="Wang X."/>
            <person name="Li L."/>
            <person name="Zhang X."/>
        </authorList>
    </citation>
    <scope>NUCLEOTIDE SEQUENCE [LARGE SCALE GENOMIC DNA]</scope>
    <source>
        <strain evidence="2 3">24NR</strain>
    </source>
</reference>
<organism evidence="2 3">
    <name type="scientific">Neorhizobium lilium</name>
    <dbReference type="NCBI Taxonomy" id="2503024"/>
    <lineage>
        <taxon>Bacteria</taxon>
        <taxon>Pseudomonadati</taxon>
        <taxon>Pseudomonadota</taxon>
        <taxon>Alphaproteobacteria</taxon>
        <taxon>Hyphomicrobiales</taxon>
        <taxon>Rhizobiaceae</taxon>
        <taxon>Rhizobium/Agrobacterium group</taxon>
        <taxon>Neorhizobium</taxon>
    </lineage>
</organism>
<dbReference type="PANTHER" id="PTHR34387">
    <property type="entry name" value="SLR1258 PROTEIN"/>
    <property type="match status" value="1"/>
</dbReference>
<dbReference type="AlphaFoldDB" id="A0A3S3S788"/>
<evidence type="ECO:0000313" key="2">
    <source>
        <dbReference type="EMBL" id="RWX78570.1"/>
    </source>
</evidence>
<dbReference type="Pfam" id="PF04402">
    <property type="entry name" value="SIMPL"/>
    <property type="match status" value="1"/>
</dbReference>
<dbReference type="PANTHER" id="PTHR34387:SF1">
    <property type="entry name" value="PERIPLASMIC IMMUNOGENIC PROTEIN"/>
    <property type="match status" value="1"/>
</dbReference>
<dbReference type="GO" id="GO:0006974">
    <property type="term" value="P:DNA damage response"/>
    <property type="evidence" value="ECO:0007669"/>
    <property type="project" value="TreeGrafter"/>
</dbReference>
<evidence type="ECO:0000313" key="3">
    <source>
        <dbReference type="Proteomes" id="UP000287687"/>
    </source>
</evidence>
<feature type="signal peptide" evidence="1">
    <location>
        <begin position="1"/>
        <end position="30"/>
    </location>
</feature>
<evidence type="ECO:0000256" key="1">
    <source>
        <dbReference type="SAM" id="SignalP"/>
    </source>
</evidence>
<dbReference type="Gene3D" id="3.30.110.170">
    <property type="entry name" value="Protein of unknown function (DUF541), domain 1"/>
    <property type="match status" value="1"/>
</dbReference>
<dbReference type="OrthoDB" id="9813144at2"/>
<feature type="chain" id="PRO_5018628909" evidence="1">
    <location>
        <begin position="31"/>
        <end position="249"/>
    </location>
</feature>
<dbReference type="EMBL" id="SBIP01000002">
    <property type="protein sequence ID" value="RWX78570.1"/>
    <property type="molecule type" value="Genomic_DNA"/>
</dbReference>
<dbReference type="InterPro" id="IPR052022">
    <property type="entry name" value="26kDa_periplasmic_antigen"/>
</dbReference>
<dbReference type="Gene3D" id="3.30.70.2970">
    <property type="entry name" value="Protein of unknown function (DUF541), domain 2"/>
    <property type="match status" value="1"/>
</dbReference>
<dbReference type="InterPro" id="IPR007497">
    <property type="entry name" value="SIMPL/DUF541"/>
</dbReference>
<accession>A0A3S3S788</accession>
<sequence>MSIAPTRFSKIAMLAAVSVPFLFHSGSLLAQDARPREPMIIVAGQGEASVAPDMAFLSLAVVRNAKTADAALSANSAAMKDVLASLRNAGVAERDIQTSNFSIQPQYRQTEPKNGAAPPPPEVVGYEVSNSVSVKVRDLAKLGSLIDASVKLGVNQGGQISFTNDKPDAVLADARKAAVANAVAKAKTLAEAAGVKLGRVLQINEDTPMAMPAPMMRMLVAKQMEDSVPVAGGENSYSVTVNVTFALEQ</sequence>
<dbReference type="Proteomes" id="UP000287687">
    <property type="component" value="Unassembled WGS sequence"/>
</dbReference>